<reference evidence="3 4" key="1">
    <citation type="journal article" date="2015" name="BMC Genomics">
        <title>Genome mining reveals unlocked bioactive potential of marine Gram-negative bacteria.</title>
        <authorList>
            <person name="Machado H."/>
            <person name="Sonnenschein E.C."/>
            <person name="Melchiorsen J."/>
            <person name="Gram L."/>
        </authorList>
    </citation>
    <scope>NUCLEOTIDE SEQUENCE [LARGE SCALE GENOMIC DNA]</scope>
    <source>
        <strain evidence="3 4">S2757</strain>
    </source>
</reference>
<feature type="compositionally biased region" description="Low complexity" evidence="1">
    <location>
        <begin position="212"/>
        <end position="223"/>
    </location>
</feature>
<organism evidence="3 4">
    <name type="scientific">Vibrio galatheae</name>
    <dbReference type="NCBI Taxonomy" id="579748"/>
    <lineage>
        <taxon>Bacteria</taxon>
        <taxon>Pseudomonadati</taxon>
        <taxon>Pseudomonadota</taxon>
        <taxon>Gammaproteobacteria</taxon>
        <taxon>Vibrionales</taxon>
        <taxon>Vibrionaceae</taxon>
        <taxon>Vibrio</taxon>
    </lineage>
</organism>
<dbReference type="EMBL" id="JXXV01000024">
    <property type="protein sequence ID" value="KJY82423.1"/>
    <property type="molecule type" value="Genomic_DNA"/>
</dbReference>
<keyword evidence="4" id="KW-1185">Reference proteome</keyword>
<evidence type="ECO:0000313" key="3">
    <source>
        <dbReference type="EMBL" id="KJY82423.1"/>
    </source>
</evidence>
<sequence length="514" mass="56063">MRIVYILLFLFPFSAHAVAYYTLIGTTEPVFSSMSALSQYYVEVSGCVQSGSIYKKPVIKTIYVNAFSYYSREFSDSECTDTWSTGKTYTYNPTAVDDQCPEGTILDPEAGRCVEDNKCEPLAGNTTSHTWDYMKYGDEPTFCSGGCELKVTGSTCSLANATPGNGCGGTVVVTGKTCNEGEPSPGGTIPDEVPQGCQDFNGTYLCPEDSNGDGQPDDGQPLDPDAKCGYDGNDQFSCQGGTYAEPDYEMQDPTKPLEGVESSPLDPANVPIETVEGVAPPTDETGEREQIKLLNEQINALLEGLNADNNANFKKMVDELKNANQFNQQQLDQIVASTNKQLEIWDELKTLQMQSTEDIVNAINDSAEYDEFYNNQAAARHSELLAALQGLGSGNGEGSQAEKDILDVLTNGNGTIDGTQAAYNSEHTTQSLSEEMVLRLFQTRDVVYEGMLDAFADIDLSNAKRPDFSLDLEPMGFKKYSLETAFNVDYIFGFIRICILFTAALTCRKIIFGG</sequence>
<keyword evidence="2" id="KW-0732">Signal</keyword>
<evidence type="ECO:0000313" key="4">
    <source>
        <dbReference type="Proteomes" id="UP000033673"/>
    </source>
</evidence>
<dbReference type="STRING" id="579748.TW81_13500"/>
<dbReference type="OrthoDB" id="5860648at2"/>
<feature type="region of interest" description="Disordered" evidence="1">
    <location>
        <begin position="201"/>
        <end position="231"/>
    </location>
</feature>
<dbReference type="Proteomes" id="UP000033673">
    <property type="component" value="Unassembled WGS sequence"/>
</dbReference>
<accession>A0A0F4NHX1</accession>
<dbReference type="PATRIC" id="fig|579748.3.peg.2791"/>
<feature type="signal peptide" evidence="2">
    <location>
        <begin position="1"/>
        <end position="17"/>
    </location>
</feature>
<dbReference type="AlphaFoldDB" id="A0A0F4NHX1"/>
<dbReference type="RefSeq" id="WP_156980971.1">
    <property type="nucleotide sequence ID" value="NZ_JXXV01000024.1"/>
</dbReference>
<protein>
    <submittedName>
        <fullName evidence="3">Uncharacterized protein</fullName>
    </submittedName>
</protein>
<gene>
    <name evidence="3" type="ORF">TW81_13500</name>
</gene>
<comment type="caution">
    <text evidence="3">The sequence shown here is derived from an EMBL/GenBank/DDBJ whole genome shotgun (WGS) entry which is preliminary data.</text>
</comment>
<name>A0A0F4NHX1_9VIBR</name>
<evidence type="ECO:0000256" key="2">
    <source>
        <dbReference type="SAM" id="SignalP"/>
    </source>
</evidence>
<feature type="chain" id="PRO_5002472922" evidence="2">
    <location>
        <begin position="18"/>
        <end position="514"/>
    </location>
</feature>
<evidence type="ECO:0000256" key="1">
    <source>
        <dbReference type="SAM" id="MobiDB-lite"/>
    </source>
</evidence>
<proteinExistence type="predicted"/>